<keyword evidence="4" id="KW-1185">Reference proteome</keyword>
<feature type="region of interest" description="Disordered" evidence="1">
    <location>
        <begin position="30"/>
        <end position="58"/>
    </location>
</feature>
<dbReference type="EMBL" id="JAINDJ010000008">
    <property type="protein sequence ID" value="KAG9440400.1"/>
    <property type="molecule type" value="Genomic_DNA"/>
</dbReference>
<evidence type="ECO:0000256" key="2">
    <source>
        <dbReference type="SAM" id="SignalP"/>
    </source>
</evidence>
<gene>
    <name evidence="3" type="ORF">H6P81_020565</name>
</gene>
<comment type="caution">
    <text evidence="3">The sequence shown here is derived from an EMBL/GenBank/DDBJ whole genome shotgun (WGS) entry which is preliminary data.</text>
</comment>
<feature type="chain" id="PRO_5043809593" evidence="2">
    <location>
        <begin position="26"/>
        <end position="91"/>
    </location>
</feature>
<feature type="compositionally biased region" description="Polar residues" evidence="1">
    <location>
        <begin position="30"/>
        <end position="40"/>
    </location>
</feature>
<dbReference type="Proteomes" id="UP000825729">
    <property type="component" value="Unassembled WGS sequence"/>
</dbReference>
<accession>A0AAV7DUU2</accession>
<feature type="signal peptide" evidence="2">
    <location>
        <begin position="1"/>
        <end position="25"/>
    </location>
</feature>
<organism evidence="3 4">
    <name type="scientific">Aristolochia fimbriata</name>
    <name type="common">White veined hardy Dutchman's pipe vine</name>
    <dbReference type="NCBI Taxonomy" id="158543"/>
    <lineage>
        <taxon>Eukaryota</taxon>
        <taxon>Viridiplantae</taxon>
        <taxon>Streptophyta</taxon>
        <taxon>Embryophyta</taxon>
        <taxon>Tracheophyta</taxon>
        <taxon>Spermatophyta</taxon>
        <taxon>Magnoliopsida</taxon>
        <taxon>Magnoliidae</taxon>
        <taxon>Piperales</taxon>
        <taxon>Aristolochiaceae</taxon>
        <taxon>Aristolochia</taxon>
    </lineage>
</organism>
<reference evidence="3 4" key="1">
    <citation type="submission" date="2021-07" db="EMBL/GenBank/DDBJ databases">
        <title>The Aristolochia fimbriata genome: insights into angiosperm evolution, floral development and chemical biosynthesis.</title>
        <authorList>
            <person name="Jiao Y."/>
        </authorList>
    </citation>
    <scope>NUCLEOTIDE SEQUENCE [LARGE SCALE GENOMIC DNA]</scope>
    <source>
        <strain evidence="3">IBCAS-2021</strain>
        <tissue evidence="3">Leaf</tissue>
    </source>
</reference>
<dbReference type="AlphaFoldDB" id="A0AAV7DUU2"/>
<evidence type="ECO:0000313" key="3">
    <source>
        <dbReference type="EMBL" id="KAG9440400.1"/>
    </source>
</evidence>
<evidence type="ECO:0000313" key="4">
    <source>
        <dbReference type="Proteomes" id="UP000825729"/>
    </source>
</evidence>
<name>A0AAV7DUU2_ARIFI</name>
<evidence type="ECO:0000256" key="1">
    <source>
        <dbReference type="SAM" id="MobiDB-lite"/>
    </source>
</evidence>
<sequence length="91" mass="9814">MGTSLGASTKHFVLVVLIAIFVVSASRLPTVSSISSTPTAEANEETKVNNGQQSHEGPTLVTHHRFHGFKIPRGIFDLTDDNKPSKEGPHH</sequence>
<keyword evidence="2" id="KW-0732">Signal</keyword>
<proteinExistence type="predicted"/>
<protein>
    <submittedName>
        <fullName evidence="3">Uncharacterized protein</fullName>
    </submittedName>
</protein>